<sequence length="199" mass="20266">MHLLRLLLTAAVTVVAVSNGISANANEITRATTAKSTLIHDAVPSLQIATRELSDEDAALEERRGVAAGGHARGGGGVTTGGDGGGGGVTTGGDGGGGVTTGGDGGGGVTTGGDGGGGYTATRGGFVNGAPTITRSNTTTELNTTTGLNTIGVTHYKEKKCNRILNWWKRLFSDKIKECPEEEEEEEDTRRLRVSDAKP</sequence>
<proteinExistence type="predicted"/>
<dbReference type="Proteomes" id="UP000688947">
    <property type="component" value="Unassembled WGS sequence"/>
</dbReference>
<evidence type="ECO:0008006" key="5">
    <source>
        <dbReference type="Google" id="ProtNLM"/>
    </source>
</evidence>
<evidence type="ECO:0000313" key="3">
    <source>
        <dbReference type="EMBL" id="KAG6949727.1"/>
    </source>
</evidence>
<evidence type="ECO:0000313" key="4">
    <source>
        <dbReference type="Proteomes" id="UP000688947"/>
    </source>
</evidence>
<feature type="compositionally biased region" description="Basic and acidic residues" evidence="1">
    <location>
        <begin position="188"/>
        <end position="199"/>
    </location>
</feature>
<organism evidence="3 4">
    <name type="scientific">Phytophthora cactorum</name>
    <dbReference type="NCBI Taxonomy" id="29920"/>
    <lineage>
        <taxon>Eukaryota</taxon>
        <taxon>Sar</taxon>
        <taxon>Stramenopiles</taxon>
        <taxon>Oomycota</taxon>
        <taxon>Peronosporomycetes</taxon>
        <taxon>Peronosporales</taxon>
        <taxon>Peronosporaceae</taxon>
        <taxon>Phytophthora</taxon>
    </lineage>
</organism>
<evidence type="ECO:0000256" key="2">
    <source>
        <dbReference type="SAM" id="SignalP"/>
    </source>
</evidence>
<feature type="region of interest" description="Disordered" evidence="1">
    <location>
        <begin position="68"/>
        <end position="88"/>
    </location>
</feature>
<dbReference type="OrthoDB" id="129103at2759"/>
<reference evidence="3" key="1">
    <citation type="submission" date="2021-01" db="EMBL/GenBank/DDBJ databases">
        <title>Phytophthora aleatoria, a newly-described species from Pinus radiata is distinct from Phytophthora cactorum isolates based on comparative genomics.</title>
        <authorList>
            <person name="Mcdougal R."/>
            <person name="Panda P."/>
            <person name="Williams N."/>
            <person name="Studholme D.J."/>
        </authorList>
    </citation>
    <scope>NUCLEOTIDE SEQUENCE</scope>
    <source>
        <strain evidence="3">NZFS 3830</strain>
    </source>
</reference>
<feature type="region of interest" description="Disordered" evidence="1">
    <location>
        <begin position="179"/>
        <end position="199"/>
    </location>
</feature>
<name>A0A8T1U061_9STRA</name>
<dbReference type="AlphaFoldDB" id="A0A8T1U061"/>
<keyword evidence="2" id="KW-0732">Signal</keyword>
<dbReference type="EMBL" id="JAENGZ010001213">
    <property type="protein sequence ID" value="KAG6949727.1"/>
    <property type="molecule type" value="Genomic_DNA"/>
</dbReference>
<feature type="chain" id="PRO_5035852827" description="RxLR effector protein" evidence="2">
    <location>
        <begin position="17"/>
        <end position="199"/>
    </location>
</feature>
<feature type="signal peptide" evidence="2">
    <location>
        <begin position="1"/>
        <end position="16"/>
    </location>
</feature>
<accession>A0A8T1U061</accession>
<dbReference type="VEuPathDB" id="FungiDB:PC110_g8297"/>
<protein>
    <recommendedName>
        <fullName evidence="5">RxLR effector protein</fullName>
    </recommendedName>
</protein>
<evidence type="ECO:0000256" key="1">
    <source>
        <dbReference type="SAM" id="MobiDB-lite"/>
    </source>
</evidence>
<gene>
    <name evidence="3" type="ORF">JG687_00014667</name>
</gene>
<comment type="caution">
    <text evidence="3">The sequence shown here is derived from an EMBL/GenBank/DDBJ whole genome shotgun (WGS) entry which is preliminary data.</text>
</comment>